<dbReference type="SMART" id="SM00950">
    <property type="entry name" value="Piwi"/>
    <property type="match status" value="1"/>
</dbReference>
<dbReference type="GO" id="GO:0003723">
    <property type="term" value="F:RNA binding"/>
    <property type="evidence" value="ECO:0007669"/>
    <property type="project" value="InterPro"/>
</dbReference>
<dbReference type="PANTHER" id="PTHR22891">
    <property type="entry name" value="EUKARYOTIC TRANSLATION INITIATION FACTOR 2C"/>
    <property type="match status" value="1"/>
</dbReference>
<feature type="domain" description="PAZ" evidence="2">
    <location>
        <begin position="335"/>
        <end position="443"/>
    </location>
</feature>
<dbReference type="CDD" id="cd02846">
    <property type="entry name" value="PAZ_argonaute_like"/>
    <property type="match status" value="1"/>
</dbReference>
<reference evidence="4" key="1">
    <citation type="submission" date="2021-02" db="EMBL/GenBank/DDBJ databases">
        <authorList>
            <person name="Nowell W R."/>
        </authorList>
    </citation>
    <scope>NUCLEOTIDE SEQUENCE</scope>
</reference>
<feature type="region of interest" description="Disordered" evidence="1">
    <location>
        <begin position="1"/>
        <end position="27"/>
    </location>
</feature>
<dbReference type="InterPro" id="IPR012337">
    <property type="entry name" value="RNaseH-like_sf"/>
</dbReference>
<name>A0A814NQR6_ADIRI</name>
<evidence type="ECO:0000313" key="5">
    <source>
        <dbReference type="Proteomes" id="UP000663852"/>
    </source>
</evidence>
<organism evidence="4 5">
    <name type="scientific">Adineta ricciae</name>
    <name type="common">Rotifer</name>
    <dbReference type="NCBI Taxonomy" id="249248"/>
    <lineage>
        <taxon>Eukaryota</taxon>
        <taxon>Metazoa</taxon>
        <taxon>Spiralia</taxon>
        <taxon>Gnathifera</taxon>
        <taxon>Rotifera</taxon>
        <taxon>Eurotatoria</taxon>
        <taxon>Bdelloidea</taxon>
        <taxon>Adinetida</taxon>
        <taxon>Adinetidae</taxon>
        <taxon>Adineta</taxon>
    </lineage>
</organism>
<dbReference type="Gene3D" id="3.80.10.10">
    <property type="entry name" value="Ribonuclease Inhibitor"/>
    <property type="match status" value="1"/>
</dbReference>
<comment type="caution">
    <text evidence="4">The sequence shown here is derived from an EMBL/GenBank/DDBJ whole genome shotgun (WGS) entry which is preliminary data.</text>
</comment>
<dbReference type="Proteomes" id="UP000663852">
    <property type="component" value="Unassembled WGS sequence"/>
</dbReference>
<dbReference type="Pfam" id="PF02171">
    <property type="entry name" value="Piwi"/>
    <property type="match status" value="1"/>
</dbReference>
<dbReference type="SUPFAM" id="SSF53098">
    <property type="entry name" value="Ribonuclease H-like"/>
    <property type="match status" value="1"/>
</dbReference>
<dbReference type="InterPro" id="IPR014811">
    <property type="entry name" value="ArgoL1"/>
</dbReference>
<dbReference type="InterPro" id="IPR003165">
    <property type="entry name" value="Piwi"/>
</dbReference>
<dbReference type="Pfam" id="PF16486">
    <property type="entry name" value="ArgoN"/>
    <property type="match status" value="1"/>
</dbReference>
<gene>
    <name evidence="4" type="ORF">EDS130_LOCUS19705</name>
</gene>
<dbReference type="InterPro" id="IPR036085">
    <property type="entry name" value="PAZ_dom_sf"/>
</dbReference>
<dbReference type="OrthoDB" id="5971213at2759"/>
<evidence type="ECO:0000313" key="4">
    <source>
        <dbReference type="EMBL" id="CAF1095341.1"/>
    </source>
</evidence>
<dbReference type="SUPFAM" id="SSF101690">
    <property type="entry name" value="PAZ domain"/>
    <property type="match status" value="1"/>
</dbReference>
<dbReference type="Pfam" id="PF02170">
    <property type="entry name" value="PAZ"/>
    <property type="match status" value="1"/>
</dbReference>
<dbReference type="InterPro" id="IPR036397">
    <property type="entry name" value="RNaseH_sf"/>
</dbReference>
<evidence type="ECO:0000259" key="3">
    <source>
        <dbReference type="PROSITE" id="PS50822"/>
    </source>
</evidence>
<dbReference type="Pfam" id="PF08699">
    <property type="entry name" value="ArgoL1"/>
    <property type="match status" value="1"/>
</dbReference>
<dbReference type="Gene3D" id="2.170.260.10">
    <property type="entry name" value="paz domain"/>
    <property type="match status" value="1"/>
</dbReference>
<dbReference type="EMBL" id="CAJNOJ010000095">
    <property type="protein sequence ID" value="CAF1095341.1"/>
    <property type="molecule type" value="Genomic_DNA"/>
</dbReference>
<sequence>MASSQSKGRGRGRKRPEQYEPPPPSIPVLNSTVCSSVEAKANCVPTEMMTNQVMDGPEAKTSVSSDVMPVQRSLSRLAKSDELGTLGRKIEILVNYFPVLQFPQEGVVYRYTIEIRNKRCQIIRRNLRQILYQAWLKKFRDRHPEINSNRIIFDNQTTIFTYNQPLPNITNTETITILSAPNSAGRYEDYQCSIKQAGRPTDLDLLKSLKQFYVSNDTLEDTKNQLKYIQQIFSLVIHAYSSGDSGFIYNRTYFKEPTLSNGQHHWDLGLGKAVWRGFYSCLVFANGTHQLLMNLDVNHGIFQRRQKFLDFVCEVMHYSPCGRYYRTQNRHESKLSMENVEEYLDSKNNAGFYKDEIEFLLKHCKHVRVSWKAGNRLMTKDISDLGSSALEQTFQWTAKGNRTITVADYYREQYGIALKYPSLPILKMQDGLVVPMEVVDVEPVKVKKISDENRALLTRTAILPPDKRYQQTKDVCNKLQQQSFRQNSVTTTWGFQIDTKMHKLTARVLPNPSITFGNRIDKKFCKPISFPSVWGMINLSSTLDRRSAERFYEQLREAANYRGVSCTARALYVEFSHKFYSVDKMMDNVKNVMREYDDCHFYIVILSDDSNINDKIHGEIKQFCELDDGFGVITQMLNPRTIKRVLEDHRSDANSTLDNILLKINAKLNGINSTIQVPEEIERFFSCGRRIMYVGIDLRHSLTDPDDQRSIVTAVASADDVPSRYFKEIYIQNKFLSNHKQRIEYVVNMKDIMKSLIYQYFVKHDNVAPTAIVIYRDGISENEFDPVLEKEIMATREACVELFPAYQPCLTYIVVNRNHHTRFVLANSNRNIEAGTVIDSPDITNPATCDFYLKSHNYPTKGTSHPIHYHVLYDDNRLKPNEIQLLTYALCFTYARTTDAISIPTPVKYANLLSERTKCYLPKCNTTNQEGMNFNKRIVLNKNLAPDVLFFESTISGNNVTHNVCCMPFTFAITCLFVLRLFSKVMFQCVTVCLSESLSKYDLDQYYKSILFSARHQIRSLVLSDTYERLTNYLIDDGKIPLDFATRKQIFSQITSLTLYDPKAADIMKILNYSSNIHKLYIFTTDNLRCTADCHSDMFQFLFSLTSLERLTVRIYNTIEFGDNITNISSSLTNVQLCDCLMKDLPKLLRCLPNIEKFSITCVNPPDRYSDDYQRFDFAIYDGLANRIAHLTHLTVRLIGIAFEEMECFLRQLPHLTKLTLTSFNMEDYVDGSNWKRVITTYLPKLEKFSLFIDETYIPSYTSIDLEQLMHPFNSLFWQRWPVVIEYYAEPIHKRRLLLYTLPVHEDRLPTHFYGLQFRTSTPIDTWESTRLYYENVDEMQFTFFENVSSKDLPPKRVYSNLKVFCFSLESNNLASYQFETMLIDIQQVFSVMTLAQIKSVYLSDENYPKDFISDMLKILPNVDSLRLTASSLHISDPLPSVKYLTIVTLLNMTYNVTHVLRQITTHFSQISFLYFELDDRNDVFVFLPCCLRRLPILTNLSVKINESNPCINQQQFISWFDDYKALNGLDDHAQVEFSDTNHQINICL</sequence>
<dbReference type="InterPro" id="IPR032474">
    <property type="entry name" value="Argonaute_N"/>
</dbReference>
<evidence type="ECO:0000256" key="1">
    <source>
        <dbReference type="SAM" id="MobiDB-lite"/>
    </source>
</evidence>
<dbReference type="PROSITE" id="PS50822">
    <property type="entry name" value="PIWI"/>
    <property type="match status" value="1"/>
</dbReference>
<proteinExistence type="predicted"/>
<dbReference type="SUPFAM" id="SSF52047">
    <property type="entry name" value="RNI-like"/>
    <property type="match status" value="1"/>
</dbReference>
<dbReference type="InterPro" id="IPR003100">
    <property type="entry name" value="PAZ_dom"/>
</dbReference>
<dbReference type="PROSITE" id="PS50821">
    <property type="entry name" value="PAZ"/>
    <property type="match status" value="1"/>
</dbReference>
<dbReference type="SMART" id="SM01163">
    <property type="entry name" value="DUF1785"/>
    <property type="match status" value="1"/>
</dbReference>
<accession>A0A814NQR6</accession>
<dbReference type="Gene3D" id="3.30.420.10">
    <property type="entry name" value="Ribonuclease H-like superfamily/Ribonuclease H"/>
    <property type="match status" value="1"/>
</dbReference>
<evidence type="ECO:0000259" key="2">
    <source>
        <dbReference type="PROSITE" id="PS50821"/>
    </source>
</evidence>
<dbReference type="InterPro" id="IPR032675">
    <property type="entry name" value="LRR_dom_sf"/>
</dbReference>
<protein>
    <submittedName>
        <fullName evidence="4">Uncharacterized protein</fullName>
    </submittedName>
</protein>
<dbReference type="Gene3D" id="3.40.50.2300">
    <property type="match status" value="1"/>
</dbReference>
<feature type="domain" description="Piwi" evidence="3">
    <location>
        <begin position="631"/>
        <end position="922"/>
    </location>
</feature>